<evidence type="ECO:0000256" key="1">
    <source>
        <dbReference type="SAM" id="SignalP"/>
    </source>
</evidence>
<keyword evidence="1" id="KW-0732">Signal</keyword>
<sequence>MLLILLILSLLSSVISRPDRLKTEACGRGRTCKDGYYCCNDFRHFCCPLQMDCCIGSTMNYCCTHNPEGGQIVGKSVLKRPFSYERGIPSMI</sequence>
<accession>R4WCM7</accession>
<reference evidence="2" key="1">
    <citation type="journal article" date="2013" name="PLoS ONE">
        <title>Gene expression in gut symbiotic organ of stinkbug affected by extracellular bacterial symbiont.</title>
        <authorList>
            <person name="Futahashi R."/>
            <person name="Tanaka K."/>
            <person name="Tanahashi M."/>
            <person name="Nikoh N."/>
            <person name="Kikuchi Y."/>
            <person name="Lee B.L."/>
            <person name="Fukatsu T."/>
        </authorList>
    </citation>
    <scope>NUCLEOTIDE SEQUENCE</scope>
    <source>
        <tissue evidence="2">Midgut</tissue>
    </source>
</reference>
<dbReference type="EMBL" id="AK417003">
    <property type="protein sequence ID" value="BAN20218.1"/>
    <property type="molecule type" value="mRNA"/>
</dbReference>
<feature type="signal peptide" evidence="1">
    <location>
        <begin position="1"/>
        <end position="16"/>
    </location>
</feature>
<feature type="chain" id="PRO_5004372110" evidence="1">
    <location>
        <begin position="17"/>
        <end position="92"/>
    </location>
</feature>
<name>R4WCM7_RIPPE</name>
<dbReference type="AlphaFoldDB" id="R4WCM7"/>
<evidence type="ECO:0000313" key="2">
    <source>
        <dbReference type="EMBL" id="BAN20218.1"/>
    </source>
</evidence>
<protein>
    <submittedName>
        <fullName evidence="2">Cysteine rich secreted protein</fullName>
    </submittedName>
</protein>
<proteinExistence type="evidence at transcript level"/>
<organism evidence="2">
    <name type="scientific">Riptortus pedestris</name>
    <name type="common">Bean bug</name>
    <dbReference type="NCBI Taxonomy" id="329032"/>
    <lineage>
        <taxon>Eukaryota</taxon>
        <taxon>Metazoa</taxon>
        <taxon>Ecdysozoa</taxon>
        <taxon>Arthropoda</taxon>
        <taxon>Hexapoda</taxon>
        <taxon>Insecta</taxon>
        <taxon>Pterygota</taxon>
        <taxon>Neoptera</taxon>
        <taxon>Paraneoptera</taxon>
        <taxon>Hemiptera</taxon>
        <taxon>Heteroptera</taxon>
        <taxon>Panheteroptera</taxon>
        <taxon>Pentatomomorpha</taxon>
        <taxon>Coreoidea</taxon>
        <taxon>Alydidae</taxon>
        <taxon>Riptortus</taxon>
    </lineage>
</organism>